<sequence>MIERKDSALGDKRAPIDLKEKRDKTIVDRKDYPKPEVRDRELNSHDGQRSSIQPKGDQILKYDTVAKYQDRMKDAETAASQRQPKMEKRTTFDKLNRFLFKRNGPGTENGTAMVTPAAGGPAPASQDTHTNYNIDWSNTSAAPR</sequence>
<gene>
    <name evidence="2" type="ORF">FPL22_13580</name>
</gene>
<dbReference type="OrthoDB" id="9992874at2"/>
<evidence type="ECO:0000313" key="3">
    <source>
        <dbReference type="Proteomes" id="UP000315648"/>
    </source>
</evidence>
<feature type="region of interest" description="Disordered" evidence="1">
    <location>
        <begin position="1"/>
        <end position="58"/>
    </location>
</feature>
<feature type="compositionally biased region" description="Polar residues" evidence="1">
    <location>
        <begin position="125"/>
        <end position="144"/>
    </location>
</feature>
<feature type="compositionally biased region" description="Basic and acidic residues" evidence="1">
    <location>
        <begin position="1"/>
        <end position="48"/>
    </location>
</feature>
<organism evidence="2 3">
    <name type="scientific">Rariglobus hedericola</name>
    <dbReference type="NCBI Taxonomy" id="2597822"/>
    <lineage>
        <taxon>Bacteria</taxon>
        <taxon>Pseudomonadati</taxon>
        <taxon>Verrucomicrobiota</taxon>
        <taxon>Opitutia</taxon>
        <taxon>Opitutales</taxon>
        <taxon>Opitutaceae</taxon>
        <taxon>Rariglobus</taxon>
    </lineage>
</organism>
<keyword evidence="3" id="KW-1185">Reference proteome</keyword>
<evidence type="ECO:0000313" key="2">
    <source>
        <dbReference type="EMBL" id="TSJ77128.1"/>
    </source>
</evidence>
<evidence type="ECO:0000256" key="1">
    <source>
        <dbReference type="SAM" id="MobiDB-lite"/>
    </source>
</evidence>
<dbReference type="EMBL" id="VMBG01000002">
    <property type="protein sequence ID" value="TSJ77128.1"/>
    <property type="molecule type" value="Genomic_DNA"/>
</dbReference>
<protein>
    <submittedName>
        <fullName evidence="2">Uncharacterized protein</fullName>
    </submittedName>
</protein>
<reference evidence="2 3" key="1">
    <citation type="submission" date="2019-07" db="EMBL/GenBank/DDBJ databases">
        <title>Description of 53C-WASEF.</title>
        <authorList>
            <person name="Pitt A."/>
            <person name="Hahn M.W."/>
        </authorList>
    </citation>
    <scope>NUCLEOTIDE SEQUENCE [LARGE SCALE GENOMIC DNA]</scope>
    <source>
        <strain evidence="2 3">53C-WASEF</strain>
    </source>
</reference>
<feature type="region of interest" description="Disordered" evidence="1">
    <location>
        <begin position="100"/>
        <end position="144"/>
    </location>
</feature>
<name>A0A556QKG7_9BACT</name>
<accession>A0A556QKG7</accession>
<dbReference type="AlphaFoldDB" id="A0A556QKG7"/>
<comment type="caution">
    <text evidence="2">The sequence shown here is derived from an EMBL/GenBank/DDBJ whole genome shotgun (WGS) entry which is preliminary data.</text>
</comment>
<proteinExistence type="predicted"/>
<dbReference type="RefSeq" id="WP_144230949.1">
    <property type="nucleotide sequence ID" value="NZ_CBCRVV010000011.1"/>
</dbReference>
<dbReference type="Proteomes" id="UP000315648">
    <property type="component" value="Unassembled WGS sequence"/>
</dbReference>